<feature type="repeat" description="WD" evidence="5">
    <location>
        <begin position="132"/>
        <end position="173"/>
    </location>
</feature>
<name>A0AA36B9U9_OCTVU</name>
<dbReference type="InterPro" id="IPR015943">
    <property type="entry name" value="WD40/YVTN_repeat-like_dom_sf"/>
</dbReference>
<dbReference type="Proteomes" id="UP001162480">
    <property type="component" value="Chromosome 11"/>
</dbReference>
<evidence type="ECO:0000256" key="4">
    <source>
        <dbReference type="ARBA" id="ARBA00023242"/>
    </source>
</evidence>
<feature type="region of interest" description="Disordered" evidence="6">
    <location>
        <begin position="995"/>
        <end position="1072"/>
    </location>
</feature>
<evidence type="ECO:0000259" key="7">
    <source>
        <dbReference type="SMART" id="SM00398"/>
    </source>
</evidence>
<reference evidence="8" key="1">
    <citation type="submission" date="2023-08" db="EMBL/GenBank/DDBJ databases">
        <authorList>
            <person name="Alioto T."/>
            <person name="Alioto T."/>
            <person name="Gomez Garrido J."/>
        </authorList>
    </citation>
    <scope>NUCLEOTIDE SEQUENCE</scope>
</reference>
<feature type="compositionally biased region" description="Polar residues" evidence="6">
    <location>
        <begin position="927"/>
        <end position="936"/>
    </location>
</feature>
<proteinExistence type="predicted"/>
<evidence type="ECO:0000256" key="6">
    <source>
        <dbReference type="SAM" id="MobiDB-lite"/>
    </source>
</evidence>
<evidence type="ECO:0000256" key="1">
    <source>
        <dbReference type="ARBA" id="ARBA00004123"/>
    </source>
</evidence>
<feature type="compositionally biased region" description="Acidic residues" evidence="6">
    <location>
        <begin position="330"/>
        <end position="341"/>
    </location>
</feature>
<dbReference type="PROSITE" id="PS50294">
    <property type="entry name" value="WD_REPEATS_REGION"/>
    <property type="match status" value="2"/>
</dbReference>
<dbReference type="GO" id="GO:0043596">
    <property type="term" value="C:nuclear replication fork"/>
    <property type="evidence" value="ECO:0007669"/>
    <property type="project" value="TreeGrafter"/>
</dbReference>
<dbReference type="PROSITE" id="PS50082">
    <property type="entry name" value="WD_REPEATS_2"/>
    <property type="match status" value="2"/>
</dbReference>
<evidence type="ECO:0000313" key="8">
    <source>
        <dbReference type="EMBL" id="CAI9730518.1"/>
    </source>
</evidence>
<feature type="repeat" description="WD" evidence="5">
    <location>
        <begin position="10"/>
        <end position="42"/>
    </location>
</feature>
<dbReference type="Pfam" id="PF12341">
    <property type="entry name" value="Mcl1_mid"/>
    <property type="match status" value="1"/>
</dbReference>
<dbReference type="SMART" id="SM00320">
    <property type="entry name" value="WD40"/>
    <property type="match status" value="5"/>
</dbReference>
<gene>
    <name evidence="8" type="ORF">OCTVUL_1B030926</name>
</gene>
<dbReference type="PANTHER" id="PTHR19932:SF10">
    <property type="entry name" value="WD REPEAT AND HMG-BOX DNA-BINDING PROTEIN 1"/>
    <property type="match status" value="1"/>
</dbReference>
<keyword evidence="9" id="KW-1185">Reference proteome</keyword>
<dbReference type="SUPFAM" id="SSF50978">
    <property type="entry name" value="WD40 repeat-like"/>
    <property type="match status" value="1"/>
</dbReference>
<dbReference type="SMART" id="SM00398">
    <property type="entry name" value="HMG"/>
    <property type="match status" value="1"/>
</dbReference>
<evidence type="ECO:0000256" key="2">
    <source>
        <dbReference type="ARBA" id="ARBA00022574"/>
    </source>
</evidence>
<feature type="compositionally biased region" description="Acidic residues" evidence="6">
    <location>
        <begin position="781"/>
        <end position="828"/>
    </location>
</feature>
<feature type="region of interest" description="Disordered" evidence="6">
    <location>
        <begin position="372"/>
        <end position="403"/>
    </location>
</feature>
<dbReference type="GO" id="GO:0000278">
    <property type="term" value="P:mitotic cell cycle"/>
    <property type="evidence" value="ECO:0007669"/>
    <property type="project" value="TreeGrafter"/>
</dbReference>
<feature type="compositionally biased region" description="Polar residues" evidence="6">
    <location>
        <begin position="309"/>
        <end position="327"/>
    </location>
</feature>
<dbReference type="Gene3D" id="1.10.30.10">
    <property type="entry name" value="High mobility group box domain"/>
    <property type="match status" value="1"/>
</dbReference>
<dbReference type="InterPro" id="IPR055339">
    <property type="entry name" value="HMG-box_WDHD1"/>
</dbReference>
<dbReference type="InterPro" id="IPR048591">
    <property type="entry name" value="WDHD1/CFT4_hel"/>
</dbReference>
<feature type="domain" description="HMG box" evidence="7">
    <location>
        <begin position="960"/>
        <end position="1030"/>
    </location>
</feature>
<dbReference type="Pfam" id="PF00505">
    <property type="entry name" value="HMG_box"/>
    <property type="match status" value="1"/>
</dbReference>
<comment type="subcellular location">
    <subcellularLocation>
        <location evidence="1">Nucleus</location>
    </subcellularLocation>
</comment>
<keyword evidence="2 5" id="KW-0853">WD repeat</keyword>
<dbReference type="SUPFAM" id="SSF47095">
    <property type="entry name" value="HMG-box"/>
    <property type="match status" value="1"/>
</dbReference>
<dbReference type="InterPro" id="IPR001680">
    <property type="entry name" value="WD40_rpt"/>
</dbReference>
<dbReference type="GO" id="GO:0006261">
    <property type="term" value="P:DNA-templated DNA replication"/>
    <property type="evidence" value="ECO:0007669"/>
    <property type="project" value="InterPro"/>
</dbReference>
<dbReference type="InterPro" id="IPR057646">
    <property type="entry name" value="WD40_WDHD1_1st"/>
</dbReference>
<feature type="compositionally biased region" description="Low complexity" evidence="6">
    <location>
        <begin position="938"/>
        <end position="951"/>
    </location>
</feature>
<feature type="region of interest" description="Disordered" evidence="6">
    <location>
        <begin position="309"/>
        <end position="341"/>
    </location>
</feature>
<protein>
    <submittedName>
        <fullName evidence="8">Repeat and HMG-box DNA-binding 1-like</fullName>
    </submittedName>
</protein>
<dbReference type="InterPro" id="IPR036322">
    <property type="entry name" value="WD40_repeat_dom_sf"/>
</dbReference>
<feature type="compositionally biased region" description="Polar residues" evidence="6">
    <location>
        <begin position="385"/>
        <end position="399"/>
    </location>
</feature>
<dbReference type="Pfam" id="PF20946">
    <property type="entry name" value="Ctf4_C"/>
    <property type="match status" value="1"/>
</dbReference>
<dbReference type="GO" id="GO:0003682">
    <property type="term" value="F:chromatin binding"/>
    <property type="evidence" value="ECO:0007669"/>
    <property type="project" value="TreeGrafter"/>
</dbReference>
<dbReference type="Gene3D" id="2.130.10.10">
    <property type="entry name" value="YVTN repeat-like/Quinoprotein amine dehydrogenase"/>
    <property type="match status" value="3"/>
</dbReference>
<dbReference type="GO" id="GO:0003677">
    <property type="term" value="F:DNA binding"/>
    <property type="evidence" value="ECO:0007669"/>
    <property type="project" value="UniProtKB-KW"/>
</dbReference>
<dbReference type="CDD" id="cd21993">
    <property type="entry name" value="HMG-box_WDHD1"/>
    <property type="match status" value="1"/>
</dbReference>
<feature type="compositionally biased region" description="Basic and acidic residues" evidence="6">
    <location>
        <begin position="998"/>
        <end position="1023"/>
    </location>
</feature>
<keyword evidence="4" id="KW-0539">Nucleus</keyword>
<feature type="region of interest" description="Disordered" evidence="6">
    <location>
        <begin position="692"/>
        <end position="967"/>
    </location>
</feature>
<dbReference type="PANTHER" id="PTHR19932">
    <property type="entry name" value="WD REPEAT AND HMG-BOX DNA BINDING PROTEIN"/>
    <property type="match status" value="1"/>
</dbReference>
<dbReference type="Pfam" id="PF24817">
    <property type="entry name" value="WD40_WDHD1_1st"/>
    <property type="match status" value="1"/>
</dbReference>
<evidence type="ECO:0000256" key="3">
    <source>
        <dbReference type="ARBA" id="ARBA00022737"/>
    </source>
</evidence>
<evidence type="ECO:0000313" key="9">
    <source>
        <dbReference type="Proteomes" id="UP001162480"/>
    </source>
</evidence>
<sequence>MDPLAKPSIRYGHSPGHTDVCYDDSGRYILSCGTDGDVRIWDGFNDSDAMSYQIGEKVFAVLYKNHKFYTASDVNSIQIYTFPDGIADGMVTRFTAPANHMCFNRAGTILVAGASDFMIKITDVRSSKQKSLQGHEAPILSVALHPKGLFLASSSCDGSYRVWSMSTHTSLKTWNGLARCSDVSLAKSLCRLCWDPLGENLLVPVEKEIIVYDTKTWNKTAALTDAKIKDIISILMFSSCQKYLAASCFDGLLLIFDWSKRLCIQSYKHEKTFTAICWNPIKSSEIIFTDNEGQIGLFENVLSTAASKNTSAEQPAVTTSDPASATVDNNLDDDDDAFDDLDDEMLSGAIGPDIPSVDAGEQSDNEFTAKLNPEAIFDDDASKDGASNMSDGESTTTEQPLKPTAAVPYNEPKILLQKPFQPGSTPDHLSQRFMKWNAVGIVKQYNADGENSIDIEFHDTAVHHSMHLNNNVGYTMADISKECVLLGSPNDEESGRSKMTCLHFAAWDNSKESHLQCDLILTDLFLLSMAKGKSDHFWIISILESQQQIRCIPCKGSRFPPTLPRPTLRMLPLQIPMCELSTEKSQYEEKFRRLTFVQSAIEQCVQQGEEVDTRYQEEAVRGMKEELMKSFALSVRSERECRALDICEMMPDEHTLQLAVKYAARLMRMQLAGRINEMGHKRRMAEEMRLLKRKSRASNGYGDSSSSSAEEEEEDGGGRGSDNNNDDDDDGTAAVRNRKKILAKQRPDNTKNKVRPNLAPRQNPVKGSVNGLKKKQRKQEEEEEEDEEGEEEEEEKEQVEEGTEDQEDEADDDDCDDDGGGDGSDNDDVDMKQKGSENGDNDSDEEKENSLDAGSGTPKSAKREKKGTLSPRVFPSSSTVTNPFKIGTPQKPLPAMKGTQVFDSMTRSKPTKLLSSPEAVKLKTGSRKTLPNQMTLFASAKPSKDSSTTKSSKSKKSSEKIVPVKSGFPAWFKENKDDLEEENPDMSADELKQLATSRYKELPSEEKEIWSQKVNGKSEEVKTAKKRKRANEESVNGGGSGNKESGQQNGKKKKILSQETNSKLTNFMFKKD</sequence>
<feature type="compositionally biased region" description="Low complexity" evidence="6">
    <location>
        <begin position="697"/>
        <end position="708"/>
    </location>
</feature>
<keyword evidence="3" id="KW-0677">Repeat</keyword>
<dbReference type="InterPro" id="IPR009071">
    <property type="entry name" value="HMG_box_dom"/>
</dbReference>
<accession>A0AA36B9U9</accession>
<dbReference type="AlphaFoldDB" id="A0AA36B9U9"/>
<dbReference type="InterPro" id="IPR022100">
    <property type="entry name" value="WDHD1/CFT4_beta-prop_2nd"/>
</dbReference>
<dbReference type="InterPro" id="IPR036910">
    <property type="entry name" value="HMG_box_dom_sf"/>
</dbReference>
<dbReference type="EMBL" id="OX597824">
    <property type="protein sequence ID" value="CAI9730518.1"/>
    <property type="molecule type" value="Genomic_DNA"/>
</dbReference>
<evidence type="ECO:0000256" key="5">
    <source>
        <dbReference type="PROSITE-ProRule" id="PRU00221"/>
    </source>
</evidence>
<dbReference type="GO" id="GO:0006281">
    <property type="term" value="P:DNA repair"/>
    <property type="evidence" value="ECO:0007669"/>
    <property type="project" value="TreeGrafter"/>
</dbReference>
<organism evidence="8 9">
    <name type="scientific">Octopus vulgaris</name>
    <name type="common">Common octopus</name>
    <dbReference type="NCBI Taxonomy" id="6645"/>
    <lineage>
        <taxon>Eukaryota</taxon>
        <taxon>Metazoa</taxon>
        <taxon>Spiralia</taxon>
        <taxon>Lophotrochozoa</taxon>
        <taxon>Mollusca</taxon>
        <taxon>Cephalopoda</taxon>
        <taxon>Coleoidea</taxon>
        <taxon>Octopodiformes</taxon>
        <taxon>Octopoda</taxon>
        <taxon>Incirrata</taxon>
        <taxon>Octopodidae</taxon>
        <taxon>Octopus</taxon>
    </lineage>
</organism>